<dbReference type="AlphaFoldDB" id="A0A4R1RIY9"/>
<sequence length="30" mass="3193">MSVILKLLLTALAVFILAYFLPGVDLSGDV</sequence>
<comment type="caution">
    <text evidence="1">The sequence shown here is derived from an EMBL/GenBank/DDBJ whole genome shotgun (WGS) entry which is preliminary data.</text>
</comment>
<evidence type="ECO:0000313" key="2">
    <source>
        <dbReference type="Proteomes" id="UP000295455"/>
    </source>
</evidence>
<gene>
    <name evidence="1" type="ORF">EV196_105297</name>
</gene>
<organism evidence="1 2">
    <name type="scientific">Mariniflexile fucanivorans</name>
    <dbReference type="NCBI Taxonomy" id="264023"/>
    <lineage>
        <taxon>Bacteria</taxon>
        <taxon>Pseudomonadati</taxon>
        <taxon>Bacteroidota</taxon>
        <taxon>Flavobacteriia</taxon>
        <taxon>Flavobacteriales</taxon>
        <taxon>Flavobacteriaceae</taxon>
        <taxon>Mariniflexile</taxon>
    </lineage>
</organism>
<name>A0A4R1RIY9_9FLAO</name>
<proteinExistence type="predicted"/>
<dbReference type="Proteomes" id="UP000295455">
    <property type="component" value="Unassembled WGS sequence"/>
</dbReference>
<evidence type="ECO:0000313" key="1">
    <source>
        <dbReference type="EMBL" id="TCL65632.1"/>
    </source>
</evidence>
<protein>
    <submittedName>
        <fullName evidence="1">Uncharacterized protein</fullName>
    </submittedName>
</protein>
<dbReference type="EMBL" id="SLUP01000005">
    <property type="protein sequence ID" value="TCL65632.1"/>
    <property type="molecule type" value="Genomic_DNA"/>
</dbReference>
<reference evidence="1 2" key="1">
    <citation type="submission" date="2019-03" db="EMBL/GenBank/DDBJ databases">
        <title>Genomic Encyclopedia of Type Strains, Phase IV (KMG-IV): sequencing the most valuable type-strain genomes for metagenomic binning, comparative biology and taxonomic classification.</title>
        <authorList>
            <person name="Goeker M."/>
        </authorList>
    </citation>
    <scope>NUCLEOTIDE SEQUENCE [LARGE SCALE GENOMIC DNA]</scope>
    <source>
        <strain evidence="1 2">DSM 18792</strain>
    </source>
</reference>
<accession>A0A4R1RIY9</accession>
<keyword evidence="2" id="KW-1185">Reference proteome</keyword>